<dbReference type="InterPro" id="IPR034660">
    <property type="entry name" value="DinB/YfiT-like"/>
</dbReference>
<evidence type="ECO:0000259" key="1">
    <source>
        <dbReference type="Pfam" id="PF11716"/>
    </source>
</evidence>
<dbReference type="Gene3D" id="1.20.120.450">
    <property type="entry name" value="dinb family like domain"/>
    <property type="match status" value="1"/>
</dbReference>
<dbReference type="Pfam" id="PF11716">
    <property type="entry name" value="MDMPI_N"/>
    <property type="match status" value="1"/>
</dbReference>
<reference evidence="2" key="1">
    <citation type="submission" date="2021-01" db="EMBL/GenBank/DDBJ databases">
        <title>Whole genome shotgun sequence of Rhizocola hellebori NBRC 109834.</title>
        <authorList>
            <person name="Komaki H."/>
            <person name="Tamura T."/>
        </authorList>
    </citation>
    <scope>NUCLEOTIDE SEQUENCE</scope>
    <source>
        <strain evidence="2">NBRC 109834</strain>
    </source>
</reference>
<evidence type="ECO:0000313" key="3">
    <source>
        <dbReference type="Proteomes" id="UP000612899"/>
    </source>
</evidence>
<dbReference type="EMBL" id="BONY01000062">
    <property type="protein sequence ID" value="GIH09158.1"/>
    <property type="molecule type" value="Genomic_DNA"/>
</dbReference>
<accession>A0A8J3QGT6</accession>
<name>A0A8J3QGT6_9ACTN</name>
<feature type="domain" description="Mycothiol-dependent maleylpyruvate isomerase metal-binding" evidence="1">
    <location>
        <begin position="13"/>
        <end position="148"/>
    </location>
</feature>
<comment type="caution">
    <text evidence="2">The sequence shown here is derived from an EMBL/GenBank/DDBJ whole genome shotgun (WGS) entry which is preliminary data.</text>
</comment>
<dbReference type="InterPro" id="IPR017517">
    <property type="entry name" value="Maleyloyr_isom"/>
</dbReference>
<evidence type="ECO:0000313" key="2">
    <source>
        <dbReference type="EMBL" id="GIH09158.1"/>
    </source>
</evidence>
<sequence>MTATADANIAALRSGFDQLATFVRGLSDEQLTGPSGASEWDISQVLSHLGSGSVINLAVLEAALAGNPNPGNDFNKQVWARWDAMAPAERAQGFLEHNEILTTRYESLDPDTRANLLVDMGFLPAPVDVATVTSFRLSEFTLHSWDVRVGLDPSATLLPQATTLLVESSLSRLGWLAKPEALQGKQSTLRLQTSEPDLTMALHLGDQVTVSPGAPERSDGVLTLPAESLLRLISGRLSAERTPSSVVLDGGPVDLADLRRVFPGF</sequence>
<dbReference type="SUPFAM" id="SSF109854">
    <property type="entry name" value="DinB/YfiT-like putative metalloenzymes"/>
    <property type="match status" value="1"/>
</dbReference>
<dbReference type="NCBIfam" id="TIGR03083">
    <property type="entry name" value="maleylpyruvate isomerase family mycothiol-dependent enzyme"/>
    <property type="match status" value="1"/>
</dbReference>
<dbReference type="InterPro" id="IPR024344">
    <property type="entry name" value="MDMPI_metal-binding"/>
</dbReference>
<dbReference type="Proteomes" id="UP000612899">
    <property type="component" value="Unassembled WGS sequence"/>
</dbReference>
<proteinExistence type="predicted"/>
<dbReference type="RefSeq" id="WP_203912888.1">
    <property type="nucleotide sequence ID" value="NZ_BONY01000062.1"/>
</dbReference>
<organism evidence="2 3">
    <name type="scientific">Rhizocola hellebori</name>
    <dbReference type="NCBI Taxonomy" id="1392758"/>
    <lineage>
        <taxon>Bacteria</taxon>
        <taxon>Bacillati</taxon>
        <taxon>Actinomycetota</taxon>
        <taxon>Actinomycetes</taxon>
        <taxon>Micromonosporales</taxon>
        <taxon>Micromonosporaceae</taxon>
        <taxon>Rhizocola</taxon>
    </lineage>
</organism>
<dbReference type="AlphaFoldDB" id="A0A8J3QGT6"/>
<gene>
    <name evidence="2" type="ORF">Rhe02_72250</name>
</gene>
<dbReference type="GO" id="GO:0046872">
    <property type="term" value="F:metal ion binding"/>
    <property type="evidence" value="ECO:0007669"/>
    <property type="project" value="InterPro"/>
</dbReference>
<keyword evidence="3" id="KW-1185">Reference proteome</keyword>
<protein>
    <recommendedName>
        <fullName evidence="1">Mycothiol-dependent maleylpyruvate isomerase metal-binding domain-containing protein</fullName>
    </recommendedName>
</protein>